<evidence type="ECO:0000259" key="3">
    <source>
        <dbReference type="PROSITE" id="PS50158"/>
    </source>
</evidence>
<dbReference type="InterPro" id="IPR001878">
    <property type="entry name" value="Znf_CCHC"/>
</dbReference>
<dbReference type="InterPro" id="IPR036875">
    <property type="entry name" value="Znf_CCHC_sf"/>
</dbReference>
<keyword evidence="1" id="KW-0862">Zinc</keyword>
<feature type="region of interest" description="Disordered" evidence="2">
    <location>
        <begin position="53"/>
        <end position="95"/>
    </location>
</feature>
<organism evidence="4 5">
    <name type="scientific">Arabis alpina</name>
    <name type="common">Alpine rock-cress</name>
    <dbReference type="NCBI Taxonomy" id="50452"/>
    <lineage>
        <taxon>Eukaryota</taxon>
        <taxon>Viridiplantae</taxon>
        <taxon>Streptophyta</taxon>
        <taxon>Embryophyta</taxon>
        <taxon>Tracheophyta</taxon>
        <taxon>Spermatophyta</taxon>
        <taxon>Magnoliopsida</taxon>
        <taxon>eudicotyledons</taxon>
        <taxon>Gunneridae</taxon>
        <taxon>Pentapetalae</taxon>
        <taxon>rosids</taxon>
        <taxon>malvids</taxon>
        <taxon>Brassicales</taxon>
        <taxon>Brassicaceae</taxon>
        <taxon>Arabideae</taxon>
        <taxon>Arabis</taxon>
    </lineage>
</organism>
<accession>A0A087HSN4</accession>
<dbReference type="Pfam" id="PF00098">
    <property type="entry name" value="zf-CCHC"/>
    <property type="match status" value="2"/>
</dbReference>
<evidence type="ECO:0000256" key="2">
    <source>
        <dbReference type="SAM" id="MobiDB-lite"/>
    </source>
</evidence>
<dbReference type="OrthoDB" id="1091926at2759"/>
<dbReference type="GO" id="GO:0008270">
    <property type="term" value="F:zinc ion binding"/>
    <property type="evidence" value="ECO:0007669"/>
    <property type="project" value="UniProtKB-KW"/>
</dbReference>
<keyword evidence="5" id="KW-1185">Reference proteome</keyword>
<gene>
    <name evidence="4" type="ordered locus">AALP_Aa1g348000</name>
</gene>
<dbReference type="Proteomes" id="UP000029120">
    <property type="component" value="Chromosome 1"/>
</dbReference>
<dbReference type="SUPFAM" id="SSF57756">
    <property type="entry name" value="Retrovirus zinc finger-like domains"/>
    <property type="match status" value="1"/>
</dbReference>
<protein>
    <recommendedName>
        <fullName evidence="3">CCHC-type domain-containing protein</fullName>
    </recommendedName>
</protein>
<dbReference type="EMBL" id="CM002869">
    <property type="protein sequence ID" value="KFK45136.1"/>
    <property type="molecule type" value="Genomic_DNA"/>
</dbReference>
<dbReference type="PROSITE" id="PS50158">
    <property type="entry name" value="ZF_CCHC"/>
    <property type="match status" value="2"/>
</dbReference>
<dbReference type="SMART" id="SM00343">
    <property type="entry name" value="ZnF_C2HC"/>
    <property type="match status" value="2"/>
</dbReference>
<sequence>MAIIRKFLRVLRPELRSRLHVVELTSLFQLMERDVNEEEGISDEQEDSMAVDSVKLEGGSGKVLSTPQYTNWEKNYNRARPSNRGKGQSAKSGQGMSLGGAAKVCYQCGKSGHIHKDCYQHSQKGLSAPSHITCFSCREQGHYANPCPVRHPSSYGLGKTSVGSTPTPSVGEPPMKRQAVGRVYNLEVDDTPKP</sequence>
<dbReference type="GO" id="GO:0003676">
    <property type="term" value="F:nucleic acid binding"/>
    <property type="evidence" value="ECO:0007669"/>
    <property type="project" value="InterPro"/>
</dbReference>
<name>A0A087HSN4_ARAAL</name>
<dbReference type="AlphaFoldDB" id="A0A087HSN4"/>
<evidence type="ECO:0000256" key="1">
    <source>
        <dbReference type="PROSITE-ProRule" id="PRU00047"/>
    </source>
</evidence>
<evidence type="ECO:0000313" key="5">
    <source>
        <dbReference type="Proteomes" id="UP000029120"/>
    </source>
</evidence>
<keyword evidence="1" id="KW-0479">Metal-binding</keyword>
<proteinExistence type="predicted"/>
<feature type="compositionally biased region" description="Polar residues" evidence="2">
    <location>
        <begin position="63"/>
        <end position="74"/>
    </location>
</feature>
<feature type="region of interest" description="Disordered" evidence="2">
    <location>
        <begin position="158"/>
        <end position="194"/>
    </location>
</feature>
<dbReference type="PANTHER" id="PTHR23002">
    <property type="entry name" value="ZINC FINGER CCHC DOMAIN CONTAINING PROTEIN"/>
    <property type="match status" value="1"/>
</dbReference>
<dbReference type="Gene3D" id="4.10.60.10">
    <property type="entry name" value="Zinc finger, CCHC-type"/>
    <property type="match status" value="1"/>
</dbReference>
<evidence type="ECO:0000313" key="4">
    <source>
        <dbReference type="EMBL" id="KFK45136.1"/>
    </source>
</evidence>
<feature type="compositionally biased region" description="Polar residues" evidence="2">
    <location>
        <begin position="85"/>
        <end position="95"/>
    </location>
</feature>
<dbReference type="InterPro" id="IPR051714">
    <property type="entry name" value="Znf_CCHC_NABP"/>
</dbReference>
<reference evidence="5" key="1">
    <citation type="journal article" date="2015" name="Nat. Plants">
        <title>Genome expansion of Arabis alpina linked with retrotransposition and reduced symmetric DNA methylation.</title>
        <authorList>
            <person name="Willing E.M."/>
            <person name="Rawat V."/>
            <person name="Mandakova T."/>
            <person name="Maumus F."/>
            <person name="James G.V."/>
            <person name="Nordstroem K.J."/>
            <person name="Becker C."/>
            <person name="Warthmann N."/>
            <person name="Chica C."/>
            <person name="Szarzynska B."/>
            <person name="Zytnicki M."/>
            <person name="Albani M.C."/>
            <person name="Kiefer C."/>
            <person name="Bergonzi S."/>
            <person name="Castaings L."/>
            <person name="Mateos J.L."/>
            <person name="Berns M.C."/>
            <person name="Bujdoso N."/>
            <person name="Piofczyk T."/>
            <person name="de Lorenzo L."/>
            <person name="Barrero-Sicilia C."/>
            <person name="Mateos I."/>
            <person name="Piednoel M."/>
            <person name="Hagmann J."/>
            <person name="Chen-Min-Tao R."/>
            <person name="Iglesias-Fernandez R."/>
            <person name="Schuster S.C."/>
            <person name="Alonso-Blanco C."/>
            <person name="Roudier F."/>
            <person name="Carbonero P."/>
            <person name="Paz-Ares J."/>
            <person name="Davis S.J."/>
            <person name="Pecinka A."/>
            <person name="Quesneville H."/>
            <person name="Colot V."/>
            <person name="Lysak M.A."/>
            <person name="Weigel D."/>
            <person name="Coupland G."/>
            <person name="Schneeberger K."/>
        </authorList>
    </citation>
    <scope>NUCLEOTIDE SEQUENCE [LARGE SCALE GENOMIC DNA]</scope>
    <source>
        <strain evidence="5">cv. Pajares</strain>
    </source>
</reference>
<feature type="domain" description="CCHC-type" evidence="3">
    <location>
        <begin position="105"/>
        <end position="118"/>
    </location>
</feature>
<dbReference type="Gramene" id="KFK45136">
    <property type="protein sequence ID" value="KFK45136"/>
    <property type="gene ID" value="AALP_AA1G348000"/>
</dbReference>
<feature type="domain" description="CCHC-type" evidence="3">
    <location>
        <begin position="134"/>
        <end position="148"/>
    </location>
</feature>
<keyword evidence="1" id="KW-0863">Zinc-finger</keyword>